<dbReference type="InterPro" id="IPR002861">
    <property type="entry name" value="Reeler_dom"/>
</dbReference>
<gene>
    <name evidence="2" type="ORF">VN97_g11553</name>
</gene>
<comment type="caution">
    <text evidence="2">The sequence shown here is derived from an EMBL/GenBank/DDBJ whole genome shotgun (WGS) entry which is preliminary data.</text>
</comment>
<name>A0AAI9X3A0_PENTH</name>
<accession>A0AAI9X3A0</accession>
<sequence>AIWWGAPTTGTGCWALGTASG</sequence>
<dbReference type="AlphaFoldDB" id="A0AAI9X3A0"/>
<evidence type="ECO:0000259" key="1">
    <source>
        <dbReference type="PROSITE" id="PS51019"/>
    </source>
</evidence>
<dbReference type="PROSITE" id="PS51019">
    <property type="entry name" value="REELIN"/>
    <property type="match status" value="1"/>
</dbReference>
<dbReference type="EMBL" id="LACB01000658">
    <property type="protein sequence ID" value="KAJ9481903.1"/>
    <property type="molecule type" value="Genomic_DNA"/>
</dbReference>
<organism evidence="2 3">
    <name type="scientific">Penicillium thymicola</name>
    <dbReference type="NCBI Taxonomy" id="293382"/>
    <lineage>
        <taxon>Eukaryota</taxon>
        <taxon>Fungi</taxon>
        <taxon>Dikarya</taxon>
        <taxon>Ascomycota</taxon>
        <taxon>Pezizomycotina</taxon>
        <taxon>Eurotiomycetes</taxon>
        <taxon>Eurotiomycetidae</taxon>
        <taxon>Eurotiales</taxon>
        <taxon>Aspergillaceae</taxon>
        <taxon>Penicillium</taxon>
    </lineage>
</organism>
<feature type="non-terminal residue" evidence="2">
    <location>
        <position position="1"/>
    </location>
</feature>
<reference evidence="2" key="1">
    <citation type="submission" date="2015-06" db="EMBL/GenBank/DDBJ databases">
        <authorList>
            <person name="Nguyen H."/>
        </authorList>
    </citation>
    <scope>NUCLEOTIDE SEQUENCE</scope>
    <source>
        <strain evidence="2">DAOM 180753</strain>
    </source>
</reference>
<evidence type="ECO:0000313" key="3">
    <source>
        <dbReference type="Proteomes" id="UP001227192"/>
    </source>
</evidence>
<protein>
    <recommendedName>
        <fullName evidence="1">Reelin domain-containing protein</fullName>
    </recommendedName>
</protein>
<proteinExistence type="predicted"/>
<evidence type="ECO:0000313" key="2">
    <source>
        <dbReference type="EMBL" id="KAJ9481903.1"/>
    </source>
</evidence>
<reference evidence="2" key="2">
    <citation type="journal article" date="2016" name="Fungal Biol.">
        <title>Ochratoxin A production by Penicillium thymicola.</title>
        <authorList>
            <person name="Nguyen H.D.T."/>
            <person name="McMullin D.R."/>
            <person name="Ponomareva E."/>
            <person name="Riley R."/>
            <person name="Pomraning K.R."/>
            <person name="Baker S.E."/>
            <person name="Seifert K.A."/>
        </authorList>
    </citation>
    <scope>NUCLEOTIDE SEQUENCE</scope>
    <source>
        <strain evidence="2">DAOM 180753</strain>
    </source>
</reference>
<keyword evidence="3" id="KW-1185">Reference proteome</keyword>
<dbReference type="Proteomes" id="UP001227192">
    <property type="component" value="Unassembled WGS sequence"/>
</dbReference>
<feature type="domain" description="Reelin" evidence="1">
    <location>
        <begin position="1"/>
        <end position="21"/>
    </location>
</feature>